<dbReference type="EMBL" id="AZDA01000003">
    <property type="protein sequence ID" value="KRK40773.1"/>
    <property type="molecule type" value="Genomic_DNA"/>
</dbReference>
<dbReference type="STRING" id="1423726.FC07_GL002522"/>
<sequence length="117" mass="12838">MIKAVFKQDSAQVIRYFRLTGHADSGPYGSDIVCAAVSAVTIGALNSIEALADFDPKVTLDEENGGHIEFWLSDHLTQTQFDKAQLLLASLRLSLQDIAQTYAKYLTVTIDESVTPF</sequence>
<dbReference type="PATRIC" id="fig|1423726.3.peg.2616"/>
<evidence type="ECO:0000256" key="4">
    <source>
        <dbReference type="ARBA" id="ARBA00022807"/>
    </source>
</evidence>
<dbReference type="Pfam" id="PF04327">
    <property type="entry name" value="Peptidase_Prp"/>
    <property type="match status" value="1"/>
</dbReference>
<dbReference type="PANTHER" id="PTHR39178">
    <property type="entry name" value="HYPOTHETICAL RIBOSOME-ASSOCIATED PROTEIN"/>
    <property type="match status" value="1"/>
</dbReference>
<accession>A0A0R1H301</accession>
<name>A0A0R1H301_9LACO</name>
<dbReference type="PANTHER" id="PTHR39178:SF1">
    <property type="entry name" value="RIBOSOMAL-PROCESSING CYSTEINE PROTEASE PRP"/>
    <property type="match status" value="1"/>
</dbReference>
<keyword evidence="4" id="KW-0788">Thiol protease</keyword>
<dbReference type="RefSeq" id="WP_057903208.1">
    <property type="nucleotide sequence ID" value="NZ_AZDA01000003.1"/>
</dbReference>
<keyword evidence="1" id="KW-0690">Ribosome biogenesis</keyword>
<dbReference type="GO" id="GO:0008234">
    <property type="term" value="F:cysteine-type peptidase activity"/>
    <property type="evidence" value="ECO:0007669"/>
    <property type="project" value="UniProtKB-KW"/>
</dbReference>
<evidence type="ECO:0000313" key="8">
    <source>
        <dbReference type="Proteomes" id="UP000051461"/>
    </source>
</evidence>
<dbReference type="Gene3D" id="3.30.70.1490">
    <property type="entry name" value="Cysteine protease Prp"/>
    <property type="match status" value="1"/>
</dbReference>
<dbReference type="GO" id="GO:0042254">
    <property type="term" value="P:ribosome biogenesis"/>
    <property type="evidence" value="ECO:0007669"/>
    <property type="project" value="UniProtKB-KW"/>
</dbReference>
<evidence type="ECO:0000256" key="5">
    <source>
        <dbReference type="ARBA" id="ARBA00044503"/>
    </source>
</evidence>
<dbReference type="AlphaFoldDB" id="A0A0R1H301"/>
<dbReference type="CDD" id="cd16332">
    <property type="entry name" value="Prp-like"/>
    <property type="match status" value="1"/>
</dbReference>
<reference evidence="7 8" key="1">
    <citation type="journal article" date="2015" name="Genome Announc.">
        <title>Expanding the biotechnology potential of lactobacilli through comparative genomics of 213 strains and associated genera.</title>
        <authorList>
            <person name="Sun Z."/>
            <person name="Harris H.M."/>
            <person name="McCann A."/>
            <person name="Guo C."/>
            <person name="Argimon S."/>
            <person name="Zhang W."/>
            <person name="Yang X."/>
            <person name="Jeffery I.B."/>
            <person name="Cooney J.C."/>
            <person name="Kagawa T.F."/>
            <person name="Liu W."/>
            <person name="Song Y."/>
            <person name="Salvetti E."/>
            <person name="Wrobel A."/>
            <person name="Rasinkangas P."/>
            <person name="Parkhill J."/>
            <person name="Rea M.C."/>
            <person name="O'Sullivan O."/>
            <person name="Ritari J."/>
            <person name="Douillard F.P."/>
            <person name="Paul Ross R."/>
            <person name="Yang R."/>
            <person name="Briner A.E."/>
            <person name="Felis G.E."/>
            <person name="de Vos W.M."/>
            <person name="Barrangou R."/>
            <person name="Klaenhammer T.R."/>
            <person name="Caufield P.W."/>
            <person name="Cui Y."/>
            <person name="Zhang H."/>
            <person name="O'Toole P.W."/>
        </authorList>
    </citation>
    <scope>NUCLEOTIDE SEQUENCE [LARGE SCALE GENOMIC DNA]</scope>
    <source>
        <strain evidence="7 8">DSM 20003</strain>
    </source>
</reference>
<keyword evidence="2" id="KW-0645">Protease</keyword>
<dbReference type="SUPFAM" id="SSF118010">
    <property type="entry name" value="TM1457-like"/>
    <property type="match status" value="1"/>
</dbReference>
<evidence type="ECO:0000256" key="1">
    <source>
        <dbReference type="ARBA" id="ARBA00022517"/>
    </source>
</evidence>
<keyword evidence="3" id="KW-0378">Hydrolase</keyword>
<evidence type="ECO:0000256" key="2">
    <source>
        <dbReference type="ARBA" id="ARBA00022670"/>
    </source>
</evidence>
<proteinExistence type="inferred from homology"/>
<dbReference type="InterPro" id="IPR036764">
    <property type="entry name" value="Peptidase_Prp_sf"/>
</dbReference>
<comment type="similarity">
    <text evidence="5">Belongs to the Prp family.</text>
</comment>
<dbReference type="Proteomes" id="UP000051461">
    <property type="component" value="Unassembled WGS sequence"/>
</dbReference>
<keyword evidence="8" id="KW-1185">Reference proteome</keyword>
<gene>
    <name evidence="7" type="ORF">FC07_GL002522</name>
</gene>
<dbReference type="InterPro" id="IPR007422">
    <property type="entry name" value="Peptidase_Prp"/>
</dbReference>
<evidence type="ECO:0000256" key="6">
    <source>
        <dbReference type="ARBA" id="ARBA00044538"/>
    </source>
</evidence>
<evidence type="ECO:0000313" key="7">
    <source>
        <dbReference type="EMBL" id="KRK40773.1"/>
    </source>
</evidence>
<organism evidence="7 8">
    <name type="scientific">Loigolactobacillus bifermentans DSM 20003</name>
    <dbReference type="NCBI Taxonomy" id="1423726"/>
    <lineage>
        <taxon>Bacteria</taxon>
        <taxon>Bacillati</taxon>
        <taxon>Bacillota</taxon>
        <taxon>Bacilli</taxon>
        <taxon>Lactobacillales</taxon>
        <taxon>Lactobacillaceae</taxon>
        <taxon>Loigolactobacillus</taxon>
    </lineage>
</organism>
<protein>
    <recommendedName>
        <fullName evidence="6">Ribosomal processing cysteine protease Prp</fullName>
    </recommendedName>
</protein>
<comment type="caution">
    <text evidence="7">The sequence shown here is derived from an EMBL/GenBank/DDBJ whole genome shotgun (WGS) entry which is preliminary data.</text>
</comment>
<dbReference type="GO" id="GO:0006508">
    <property type="term" value="P:proteolysis"/>
    <property type="evidence" value="ECO:0007669"/>
    <property type="project" value="UniProtKB-KW"/>
</dbReference>
<evidence type="ECO:0000256" key="3">
    <source>
        <dbReference type="ARBA" id="ARBA00022801"/>
    </source>
</evidence>
<dbReference type="OrthoDB" id="48998at2"/>